<dbReference type="EMBL" id="VICG01000008">
    <property type="protein sequence ID" value="KAA8569321.1"/>
    <property type="molecule type" value="Genomic_DNA"/>
</dbReference>
<gene>
    <name evidence="2" type="ORF">EYC84_000974</name>
</gene>
<reference evidence="2 3" key="1">
    <citation type="submission" date="2019-06" db="EMBL/GenBank/DDBJ databases">
        <title>Genome Sequence of the Brown Rot Fungal Pathogen Monilinia fructicola.</title>
        <authorList>
            <person name="De Miccolis Angelini R.M."/>
            <person name="Landi L."/>
            <person name="Abate D."/>
            <person name="Pollastro S."/>
            <person name="Romanazzi G."/>
            <person name="Faretra F."/>
        </authorList>
    </citation>
    <scope>NUCLEOTIDE SEQUENCE [LARGE SCALE GENOMIC DNA]</scope>
    <source>
        <strain evidence="2 3">Mfrc123</strain>
    </source>
</reference>
<keyword evidence="1" id="KW-1133">Transmembrane helix</keyword>
<evidence type="ECO:0000256" key="1">
    <source>
        <dbReference type="SAM" id="Phobius"/>
    </source>
</evidence>
<evidence type="ECO:0000313" key="2">
    <source>
        <dbReference type="EMBL" id="KAA8569321.1"/>
    </source>
</evidence>
<feature type="transmembrane region" description="Helical" evidence="1">
    <location>
        <begin position="20"/>
        <end position="43"/>
    </location>
</feature>
<dbReference type="AlphaFoldDB" id="A0A5M9JJ64"/>
<dbReference type="Proteomes" id="UP000322873">
    <property type="component" value="Unassembled WGS sequence"/>
</dbReference>
<accession>A0A5M9JJ64</accession>
<keyword evidence="3" id="KW-1185">Reference proteome</keyword>
<organism evidence="2 3">
    <name type="scientific">Monilinia fructicola</name>
    <name type="common">Brown rot fungus</name>
    <name type="synonym">Ciboria fructicola</name>
    <dbReference type="NCBI Taxonomy" id="38448"/>
    <lineage>
        <taxon>Eukaryota</taxon>
        <taxon>Fungi</taxon>
        <taxon>Dikarya</taxon>
        <taxon>Ascomycota</taxon>
        <taxon>Pezizomycotina</taxon>
        <taxon>Leotiomycetes</taxon>
        <taxon>Helotiales</taxon>
        <taxon>Sclerotiniaceae</taxon>
        <taxon>Monilinia</taxon>
    </lineage>
</organism>
<protein>
    <submittedName>
        <fullName evidence="2">Uncharacterized protein</fullName>
    </submittedName>
</protein>
<keyword evidence="1" id="KW-0812">Transmembrane</keyword>
<comment type="caution">
    <text evidence="2">The sequence shown here is derived from an EMBL/GenBank/DDBJ whole genome shotgun (WGS) entry which is preliminary data.</text>
</comment>
<evidence type="ECO:0000313" key="3">
    <source>
        <dbReference type="Proteomes" id="UP000322873"/>
    </source>
</evidence>
<proteinExistence type="predicted"/>
<keyword evidence="1" id="KW-0472">Membrane</keyword>
<sequence>MTNRVQYLSFFQHLYFHPSQFFSSTTLIITIYLLIRLFCLDFLDFLLTISARITTAKIDLRDQLHL</sequence>
<name>A0A5M9JJ64_MONFR</name>